<evidence type="ECO:0000256" key="7">
    <source>
        <dbReference type="SAM" id="MobiDB-lite"/>
    </source>
</evidence>
<feature type="compositionally biased region" description="Basic and acidic residues" evidence="7">
    <location>
        <begin position="973"/>
        <end position="982"/>
    </location>
</feature>
<feature type="region of interest" description="Disordered" evidence="7">
    <location>
        <begin position="691"/>
        <end position="833"/>
    </location>
</feature>
<dbReference type="InterPro" id="IPR008271">
    <property type="entry name" value="Ser/Thr_kinase_AS"/>
</dbReference>
<dbReference type="FunFam" id="1.10.510.10:FF:000182">
    <property type="entry name" value="MAP kinase kinase kinase mkh1"/>
    <property type="match status" value="1"/>
</dbReference>
<accession>A0A1G4MA34</accession>
<keyword evidence="3 6" id="KW-0547">Nucleotide-binding</keyword>
<feature type="compositionally biased region" description="Basic and acidic residues" evidence="7">
    <location>
        <begin position="1067"/>
        <end position="1085"/>
    </location>
</feature>
<feature type="binding site" evidence="6">
    <location>
        <position position="1215"/>
    </location>
    <ligand>
        <name>ATP</name>
        <dbReference type="ChEBI" id="CHEBI:30616"/>
    </ligand>
</feature>
<dbReference type="STRING" id="4955.A0A1G4MA34"/>
<proteinExistence type="inferred from homology"/>
<feature type="compositionally biased region" description="Polar residues" evidence="7">
    <location>
        <begin position="763"/>
        <end position="785"/>
    </location>
</feature>
<evidence type="ECO:0000256" key="3">
    <source>
        <dbReference type="ARBA" id="ARBA00022741"/>
    </source>
</evidence>
<reference evidence="9 10" key="1">
    <citation type="submission" date="2016-03" db="EMBL/GenBank/DDBJ databases">
        <authorList>
            <person name="Devillers H."/>
        </authorList>
    </citation>
    <scope>NUCLEOTIDE SEQUENCE [LARGE SCALE GENOMIC DNA]</scope>
    <source>
        <strain evidence="9">CBS 6772</strain>
    </source>
</reference>
<dbReference type="OMA" id="PWSNFEV"/>
<feature type="region of interest" description="Disordered" evidence="7">
    <location>
        <begin position="932"/>
        <end position="1003"/>
    </location>
</feature>
<feature type="region of interest" description="Disordered" evidence="7">
    <location>
        <begin position="1053"/>
        <end position="1114"/>
    </location>
</feature>
<name>A0A1G4MA34_LACFM</name>
<dbReference type="InterPro" id="IPR017441">
    <property type="entry name" value="Protein_kinase_ATP_BS"/>
</dbReference>
<feature type="region of interest" description="Disordered" evidence="7">
    <location>
        <begin position="233"/>
        <end position="275"/>
    </location>
</feature>
<gene>
    <name evidence="9" type="ORF">LAFE_0C10880G</name>
</gene>
<feature type="compositionally biased region" description="Basic and acidic residues" evidence="7">
    <location>
        <begin position="731"/>
        <end position="745"/>
    </location>
</feature>
<evidence type="ECO:0000256" key="5">
    <source>
        <dbReference type="ARBA" id="ARBA00022840"/>
    </source>
</evidence>
<feature type="compositionally biased region" description="Polar residues" evidence="7">
    <location>
        <begin position="813"/>
        <end position="833"/>
    </location>
</feature>
<evidence type="ECO:0000313" key="10">
    <source>
        <dbReference type="Proteomes" id="UP000190831"/>
    </source>
</evidence>
<dbReference type="PROSITE" id="PS00108">
    <property type="entry name" value="PROTEIN_KINASE_ST"/>
    <property type="match status" value="1"/>
</dbReference>
<evidence type="ECO:0000256" key="4">
    <source>
        <dbReference type="ARBA" id="ARBA00022777"/>
    </source>
</evidence>
<dbReference type="GO" id="GO:0005524">
    <property type="term" value="F:ATP binding"/>
    <property type="evidence" value="ECO:0007669"/>
    <property type="project" value="UniProtKB-UniRule"/>
</dbReference>
<feature type="domain" description="Protein kinase" evidence="8">
    <location>
        <begin position="1186"/>
        <end position="1451"/>
    </location>
</feature>
<dbReference type="InterPro" id="IPR011009">
    <property type="entry name" value="Kinase-like_dom_sf"/>
</dbReference>
<keyword evidence="4" id="KW-0418">Kinase</keyword>
<feature type="region of interest" description="Disordered" evidence="7">
    <location>
        <begin position="882"/>
        <end position="902"/>
    </location>
</feature>
<feature type="compositionally biased region" description="Low complexity" evidence="7">
    <location>
        <begin position="386"/>
        <end position="395"/>
    </location>
</feature>
<dbReference type="PROSITE" id="PS50011">
    <property type="entry name" value="PROTEIN_KINASE_DOM"/>
    <property type="match status" value="1"/>
</dbReference>
<dbReference type="PANTHER" id="PTHR48016:SF48">
    <property type="entry name" value="SERINE_THREONINE-PROTEIN KINASE BCK1_SLK1_SSP31"/>
    <property type="match status" value="1"/>
</dbReference>
<feature type="compositionally biased region" description="Basic residues" evidence="7">
    <location>
        <begin position="787"/>
        <end position="801"/>
    </location>
</feature>
<dbReference type="InterPro" id="IPR050538">
    <property type="entry name" value="MAP_kinase_kinase_kinase"/>
</dbReference>
<keyword evidence="5 6" id="KW-0067">ATP-binding</keyword>
<comment type="similarity">
    <text evidence="1">Belongs to the protein kinase superfamily. STE Ser/Thr protein kinase family. MAP kinase kinase kinase subfamily.</text>
</comment>
<dbReference type="PANTHER" id="PTHR48016">
    <property type="entry name" value="MAP KINASE KINASE KINASE SSK2-RELATED-RELATED"/>
    <property type="match status" value="1"/>
</dbReference>
<feature type="compositionally biased region" description="Basic residues" evidence="7">
    <location>
        <begin position="696"/>
        <end position="707"/>
    </location>
</feature>
<sequence length="1488" mass="164335">MAFLKKKIANASYSSHSRSVPVASTKAPAAFPATVKSSGKAPTLPPKLPISSSPVIQGGSDSIQQNDNTAVSQEDIIVDQNDSGFSFEEGVSLQYAGNGGDSSEKNDSPSTLRASKKSLVLEDEQIPATLSSRKSSGGSVASLSKDKLIYSWDVTDPEEWTMIRVIAWFRFNEFSDAWINYFKRHQIYGDKFLKLMALDNFVKYQKFLPQTHNSSYNRFQYLLKRTLETNVGNGHIRNKSDKSSGSRSSSDSLKLKKKRSQDGDHSRSTSESVLTDNRKIGSDILDDKSVPLRSHQKANSASSLYRRSFISLRGSSVSNASKNEKTNININIPQRPLSTIESATQICPTNSRSSSSPLSPNYAGIFRRQHKSSSSESSIFNTLFGSGNSSNQNNGLTDANPASGSYRSASLESLPKTKREGSSSSPLKQSPVGAEEKPKIWEKLKKKEAVLDSVSSLPSRSTTETEVKAEASPIPNVEGNAQEEKPSAFSWKEFVLEKKFYPLKTSGADDRFILITKDNRSFIPLNINMINGIEELKDSMALTLGITHKNFTIHLTDFGCDIGCVIPDDLLETMRENMFYNLPGKFYVKDQMKIQLRPRTGTISNDVSNSLRSVKSKGSVKSAASSVINSNDDTSVVTSCSDANSFDDTANLAGRLVYPQTPSYYYDTENTSTNTDVDYWNFKDTPLEESQPLKLPKIRSRSNSKLKRVPESTPYPNSVSTSGSTFKVIRKGSENEIDFDKRRESPYVSSDFAPRREAPKPPTGSQISLENTPSLQNLPHTNSPPKLQRRRTGTFSKRKARPPPPVSIIPKGTSRSSSFGSGKQVKHSSASPVESIVNSYTPGSTQVLVPQPYKGATDPGKISKTDDGIGNPISVYIQNQRANRSNSVHSVAQGIHPSPPRLLKRASSKRVFSSASAADIFDENDISFADAPALSDSDNDDVNSSSSSEIVWSKKTQKDDESDSSDDIIWTPEARKTHEKPLEIPSIELQDESSAQESGKETYHDVMEDSTDFDTISATSSQNKLGRKMTLRPSPEVVFQNLEKFFPGTDLDKPIVEGVTPPSSPKCAERDSPDVRSSVKDRNDSEVVSPITSRTGTPQTMISKPSNNSQEVLTPVSRTLKPPKRTKTIRIIAREASEARRDSQSRRLKRKNTKMWGTRVVEVTDKRMVAINKAKNSNGEYKEFAWIKGDMIGKGSFGSVFLGLNVTTGEMMAVKQVEVPKYGSQDETTLSVLEALRSEVSTLKDLDHLNIVQYLGFENKNSIYSLFLEYVAGGSVGSLIRLYGRFDENLIRFLTVQVLQGLSYLHSRGILHRDMKADNLLLDLDGVCKISDFGISKKSNNIYSNSDMTMRGTVFWMAPEMVDTKQGYSAKVDIWSLGCVVLEMFAGKRPWSNFEVVAAMFKIGKSKSAPPIPEDTLPLISQHGREFLDACFEIDPEKRPTADTLLSHPFCEVDGIFDFSKTKLAKFIKSNDKINSSKLRVSSQDSSN</sequence>
<evidence type="ECO:0000256" key="1">
    <source>
        <dbReference type="ARBA" id="ARBA00006529"/>
    </source>
</evidence>
<dbReference type="SMART" id="SM00220">
    <property type="entry name" value="S_TKc"/>
    <property type="match status" value="1"/>
</dbReference>
<evidence type="ECO:0000259" key="8">
    <source>
        <dbReference type="PROSITE" id="PS50011"/>
    </source>
</evidence>
<dbReference type="Pfam" id="PF00069">
    <property type="entry name" value="Pkinase"/>
    <property type="match status" value="1"/>
</dbReference>
<feature type="compositionally biased region" description="Polar residues" evidence="7">
    <location>
        <begin position="1090"/>
        <end position="1112"/>
    </location>
</feature>
<dbReference type="Gene3D" id="1.10.510.10">
    <property type="entry name" value="Transferase(Phosphotransferase) domain 1"/>
    <property type="match status" value="1"/>
</dbReference>
<dbReference type="EMBL" id="LT598485">
    <property type="protein sequence ID" value="SCW00739.1"/>
    <property type="molecule type" value="Genomic_DNA"/>
</dbReference>
<feature type="compositionally biased region" description="Polar residues" evidence="7">
    <location>
        <begin position="453"/>
        <end position="462"/>
    </location>
</feature>
<dbReference type="InterPro" id="IPR000719">
    <property type="entry name" value="Prot_kinase_dom"/>
</dbReference>
<dbReference type="GO" id="GO:0000196">
    <property type="term" value="P:cell integrity MAPK cascade"/>
    <property type="evidence" value="ECO:0007669"/>
    <property type="project" value="UniProtKB-ARBA"/>
</dbReference>
<keyword evidence="10" id="KW-1185">Reference proteome</keyword>
<dbReference type="OrthoDB" id="266718at2759"/>
<protein>
    <submittedName>
        <fullName evidence="9">LAFE_0C10880g1_1</fullName>
    </submittedName>
</protein>
<feature type="compositionally biased region" description="Polar residues" evidence="7">
    <location>
        <begin position="714"/>
        <end position="725"/>
    </location>
</feature>
<feature type="region of interest" description="Disordered" evidence="7">
    <location>
        <begin position="1"/>
        <end position="68"/>
    </location>
</feature>
<dbReference type="GO" id="GO:0004709">
    <property type="term" value="F:MAP kinase kinase kinase activity"/>
    <property type="evidence" value="ECO:0007669"/>
    <property type="project" value="UniProtKB-ARBA"/>
</dbReference>
<evidence type="ECO:0000256" key="2">
    <source>
        <dbReference type="ARBA" id="ARBA00022679"/>
    </source>
</evidence>
<dbReference type="PROSITE" id="PS00107">
    <property type="entry name" value="PROTEIN_KINASE_ATP"/>
    <property type="match status" value="1"/>
</dbReference>
<feature type="compositionally biased region" description="Polar residues" evidence="7">
    <location>
        <begin position="50"/>
        <end position="68"/>
    </location>
</feature>
<dbReference type="FunFam" id="3.30.200.20:FF:000387">
    <property type="entry name" value="Serine/threonine-protein kinase STE11"/>
    <property type="match status" value="1"/>
</dbReference>
<dbReference type="Proteomes" id="UP000190831">
    <property type="component" value="Chromosome C"/>
</dbReference>
<evidence type="ECO:0000313" key="9">
    <source>
        <dbReference type="EMBL" id="SCW00739.1"/>
    </source>
</evidence>
<feature type="compositionally biased region" description="Polar residues" evidence="7">
    <location>
        <begin position="396"/>
        <end position="411"/>
    </location>
</feature>
<feature type="region of interest" description="Disordered" evidence="7">
    <location>
        <begin position="386"/>
        <end position="438"/>
    </location>
</feature>
<evidence type="ECO:0000256" key="6">
    <source>
        <dbReference type="PROSITE-ProRule" id="PRU10141"/>
    </source>
</evidence>
<keyword evidence="2" id="KW-0808">Transferase</keyword>
<feature type="region of interest" description="Disordered" evidence="7">
    <location>
        <begin position="452"/>
        <end position="472"/>
    </location>
</feature>
<dbReference type="SUPFAM" id="SSF56112">
    <property type="entry name" value="Protein kinase-like (PK-like)"/>
    <property type="match status" value="1"/>
</dbReference>
<feature type="region of interest" description="Disordered" evidence="7">
    <location>
        <begin position="848"/>
        <end position="869"/>
    </location>
</feature>
<organism evidence="9 10">
    <name type="scientific">Lachancea fermentati</name>
    <name type="common">Zygosaccharomyces fermentati</name>
    <dbReference type="NCBI Taxonomy" id="4955"/>
    <lineage>
        <taxon>Eukaryota</taxon>
        <taxon>Fungi</taxon>
        <taxon>Dikarya</taxon>
        <taxon>Ascomycota</taxon>
        <taxon>Saccharomycotina</taxon>
        <taxon>Saccharomycetes</taxon>
        <taxon>Saccharomycetales</taxon>
        <taxon>Saccharomycetaceae</taxon>
        <taxon>Lachancea</taxon>
    </lineage>
</organism>